<feature type="domain" description="LPS-assembly protein LptD central" evidence="7">
    <location>
        <begin position="298"/>
        <end position="374"/>
    </location>
</feature>
<dbReference type="Pfam" id="PF04453">
    <property type="entry name" value="LptD"/>
    <property type="match status" value="1"/>
</dbReference>
<name>A0A2S0VRP9_9ALTE</name>
<evidence type="ECO:0000313" key="9">
    <source>
        <dbReference type="Proteomes" id="UP000244441"/>
    </source>
</evidence>
<accession>A0A2S0VRP9</accession>
<dbReference type="InterPro" id="IPR050218">
    <property type="entry name" value="LptD"/>
</dbReference>
<comment type="similarity">
    <text evidence="4">Belongs to the LptD family.</text>
</comment>
<evidence type="ECO:0000259" key="7">
    <source>
        <dbReference type="Pfam" id="PF19838"/>
    </source>
</evidence>
<evidence type="ECO:0000313" key="8">
    <source>
        <dbReference type="EMBL" id="AWB66888.1"/>
    </source>
</evidence>
<dbReference type="HAMAP" id="MF_01411">
    <property type="entry name" value="LPS_assembly_LptD"/>
    <property type="match status" value="1"/>
</dbReference>
<evidence type="ECO:0000256" key="3">
    <source>
        <dbReference type="ARBA" id="ARBA00023237"/>
    </source>
</evidence>
<dbReference type="KEGG" id="cate:C2869_10775"/>
<dbReference type="EMBL" id="CP026604">
    <property type="protein sequence ID" value="AWB66888.1"/>
    <property type="molecule type" value="Genomic_DNA"/>
</dbReference>
<dbReference type="PANTHER" id="PTHR30189:SF1">
    <property type="entry name" value="LPS-ASSEMBLY PROTEIN LPTD"/>
    <property type="match status" value="1"/>
</dbReference>
<evidence type="ECO:0000256" key="2">
    <source>
        <dbReference type="ARBA" id="ARBA00023136"/>
    </source>
</evidence>
<dbReference type="GO" id="GO:0043165">
    <property type="term" value="P:Gram-negative-bacterium-type cell outer membrane assembly"/>
    <property type="evidence" value="ECO:0007669"/>
    <property type="project" value="UniProtKB-UniRule"/>
</dbReference>
<keyword evidence="2 4" id="KW-0472">Membrane</keyword>
<dbReference type="AlphaFoldDB" id="A0A2S0VRP9"/>
<dbReference type="Pfam" id="PF19838">
    <property type="entry name" value="LptD_2"/>
    <property type="match status" value="1"/>
</dbReference>
<organism evidence="8 9">
    <name type="scientific">Saccharobesus litoralis</name>
    <dbReference type="NCBI Taxonomy" id="2172099"/>
    <lineage>
        <taxon>Bacteria</taxon>
        <taxon>Pseudomonadati</taxon>
        <taxon>Pseudomonadota</taxon>
        <taxon>Gammaproteobacteria</taxon>
        <taxon>Alteromonadales</taxon>
        <taxon>Alteromonadaceae</taxon>
        <taxon>Saccharobesus</taxon>
    </lineage>
</organism>
<feature type="domain" description="LptD C-terminal" evidence="6">
    <location>
        <begin position="398"/>
        <end position="761"/>
    </location>
</feature>
<evidence type="ECO:0000256" key="1">
    <source>
        <dbReference type="ARBA" id="ARBA00022729"/>
    </source>
</evidence>
<protein>
    <recommendedName>
        <fullName evidence="4">LPS-assembly protein LptD</fullName>
    </recommendedName>
</protein>
<sequence length="857" mass="98671">MLQCLNLEKTENCYKCLVNSIEIKNISLNLLPQPRLFSLFEYIIRPHSDEYNTTTFRNEFRCLLILYMSFYVNFPANLLNQLFRLGFFLFNMFGIPCFLIRPLVSVLLISSAFSLVAAEKTAEKVCFAPETPQQRKAESEGDSSQLALDITRQSVVIEANSMKMAQDGSASFHGQVNLTYGDSQISANTATTDRDKNKIIARGGIQFDSDVVEVTSRNVEADMTLKSLEFVESNYRFKQTPGHGSAKSLKVSDTDQGVTLSEATYTSCPPSDEPEWQLRSSEIFLSAETERGEAWHSRVEVLGVPVLYLPYVSFPLSEKRASGFLMPEIGSSSQNGADILIPYYWNLAPNYDATTELRMMTNRGLMLNNEARYMGSQGTGMVTFHWLNNDKSFNGDARNAMQLMYNGQAWDDWQAYLNINNFSDDSFVSDFGFLSYNRVDTHIESVLSLYQQQKDWSVEINVRQFEVFGDHLKPYRALPEVKFEYFPELAWPHVSARLPAELVYFDTNEEQRGSALRVHTEPTMRWHKYEPAWELSAETSVLATAYYQERLQENKHDTITRVLPRVRLNGQLFLEKPISWFGKPMTQTLEPRVQYLWVPQHDQDDIRFYDSTLLQDDFHGLFRVNRYSGVDRILEANQLTIGATSRLINDRNQEKLEFSIGQILFFNEPKGNIVDENEELARGESAVAMDLSADIRNTWFLHYGLQYDTQLEQTKKSQLTIDYRRDDGHFVQLSHRYAPNISNNKINMAGALGQWTIDQNWQVFASYYHDLTLSRNLESRLGFQYQSCCWGIQFSWQSSLLSELEADSLAQDEFSDEYDRGFMLRFTAGFGGNSRSNQQSLLQDGTFGYRRPYFLNQ</sequence>
<comment type="caution">
    <text evidence="4">Lacks conserved residue(s) required for the propagation of feature annotation.</text>
</comment>
<dbReference type="GO" id="GO:0015920">
    <property type="term" value="P:lipopolysaccharide transport"/>
    <property type="evidence" value="ECO:0007669"/>
    <property type="project" value="InterPro"/>
</dbReference>
<dbReference type="Pfam" id="PF03968">
    <property type="entry name" value="LptD_N"/>
    <property type="match status" value="1"/>
</dbReference>
<keyword evidence="3 4" id="KW-0998">Cell outer membrane</keyword>
<feature type="domain" description="Organic solvent tolerance-like N-terminal" evidence="5">
    <location>
        <begin position="157"/>
        <end position="290"/>
    </location>
</feature>
<evidence type="ECO:0000259" key="5">
    <source>
        <dbReference type="Pfam" id="PF03968"/>
    </source>
</evidence>
<evidence type="ECO:0000259" key="6">
    <source>
        <dbReference type="Pfam" id="PF04453"/>
    </source>
</evidence>
<dbReference type="Proteomes" id="UP000244441">
    <property type="component" value="Chromosome"/>
</dbReference>
<comment type="subcellular location">
    <subcellularLocation>
        <location evidence="4">Cell outer membrane</location>
    </subcellularLocation>
</comment>
<comment type="function">
    <text evidence="4">Together with LptE, is involved in the assembly of lipopolysaccharide (LPS) at the surface of the outer membrane.</text>
</comment>
<comment type="subunit">
    <text evidence="4">Component of the lipopolysaccharide transport and assembly complex. Interacts with LptE and LptA.</text>
</comment>
<dbReference type="InterPro" id="IPR005653">
    <property type="entry name" value="OstA-like_N"/>
</dbReference>
<keyword evidence="9" id="KW-1185">Reference proteome</keyword>
<dbReference type="GO" id="GO:0009279">
    <property type="term" value="C:cell outer membrane"/>
    <property type="evidence" value="ECO:0007669"/>
    <property type="project" value="UniProtKB-SubCell"/>
</dbReference>
<reference evidence="8 9" key="1">
    <citation type="submission" date="2018-01" db="EMBL/GenBank/DDBJ databases">
        <title>Genome sequence of a Cantenovulum-like bacteria.</title>
        <authorList>
            <person name="Tan W.R."/>
            <person name="Lau N.-S."/>
            <person name="Go F."/>
            <person name="Amirul A.-A.A."/>
        </authorList>
    </citation>
    <scope>NUCLEOTIDE SEQUENCE [LARGE SCALE GENOMIC DNA]</scope>
    <source>
        <strain evidence="8 9">CCB-QB4</strain>
    </source>
</reference>
<dbReference type="GO" id="GO:1990351">
    <property type="term" value="C:transporter complex"/>
    <property type="evidence" value="ECO:0007669"/>
    <property type="project" value="TreeGrafter"/>
</dbReference>
<dbReference type="InterPro" id="IPR007543">
    <property type="entry name" value="LptD_C"/>
</dbReference>
<dbReference type="PANTHER" id="PTHR30189">
    <property type="entry name" value="LPS-ASSEMBLY PROTEIN"/>
    <property type="match status" value="1"/>
</dbReference>
<gene>
    <name evidence="4" type="primary">lptD</name>
    <name evidence="8" type="ORF">C2869_10775</name>
</gene>
<evidence type="ECO:0000256" key="4">
    <source>
        <dbReference type="HAMAP-Rule" id="MF_01411"/>
    </source>
</evidence>
<dbReference type="Gene3D" id="2.60.450.10">
    <property type="entry name" value="Lipopolysaccharide (LPS) transport protein A like domain"/>
    <property type="match status" value="1"/>
</dbReference>
<proteinExistence type="inferred from homology"/>
<dbReference type="InterPro" id="IPR020889">
    <property type="entry name" value="LipoPS_assembly_LptD"/>
</dbReference>
<keyword evidence="1 4" id="KW-0732">Signal</keyword>
<dbReference type="InterPro" id="IPR045659">
    <property type="entry name" value="LptD_2"/>
</dbReference>